<protein>
    <submittedName>
        <fullName evidence="1">Uncharacterized protein</fullName>
    </submittedName>
</protein>
<accession>A0AAD2CZK6</accession>
<proteinExistence type="predicted"/>
<reference evidence="1" key="1">
    <citation type="submission" date="2023-07" db="EMBL/GenBank/DDBJ databases">
        <authorList>
            <consortium name="AG Swart"/>
            <person name="Singh M."/>
            <person name="Singh A."/>
            <person name="Seah K."/>
            <person name="Emmerich C."/>
        </authorList>
    </citation>
    <scope>NUCLEOTIDE SEQUENCE</scope>
    <source>
        <strain evidence="1">DP1</strain>
    </source>
</reference>
<evidence type="ECO:0000313" key="1">
    <source>
        <dbReference type="EMBL" id="CAI2375529.1"/>
    </source>
</evidence>
<sequence length="267" mass="30546">MDITGVIKYILKNPCLYPGSHQNSYIKSGFEHVKAFGCCPKCRHNGTSSSNRLGRDKSDKRVCFKKYASGRLSTAVIAKRVSSQKCTCAKLSRFDRMKISWGVFLKVLPDNTDFFFKQLNIQDECHDYYASRLGAYRFRIKTKEDDKDLTISSTLISEVASLCIIEREIVKDSLNSIFCALQDLQRHSKSFILNLDCGIFRLKSSHGQFKVIYKKKSPQIKPAKIEPAFKDTEPKSLGKRMIQGISKAKGNKRAFRTMDKVLYRGFY</sequence>
<dbReference type="AlphaFoldDB" id="A0AAD2CZK6"/>
<evidence type="ECO:0000313" key="2">
    <source>
        <dbReference type="Proteomes" id="UP001295684"/>
    </source>
</evidence>
<dbReference type="EMBL" id="CAMPGE010017017">
    <property type="protein sequence ID" value="CAI2375529.1"/>
    <property type="molecule type" value="Genomic_DNA"/>
</dbReference>
<dbReference type="Proteomes" id="UP001295684">
    <property type="component" value="Unassembled WGS sequence"/>
</dbReference>
<gene>
    <name evidence="1" type="ORF">ECRASSUSDP1_LOCUS16891</name>
</gene>
<comment type="caution">
    <text evidence="1">The sequence shown here is derived from an EMBL/GenBank/DDBJ whole genome shotgun (WGS) entry which is preliminary data.</text>
</comment>
<organism evidence="1 2">
    <name type="scientific">Euplotes crassus</name>
    <dbReference type="NCBI Taxonomy" id="5936"/>
    <lineage>
        <taxon>Eukaryota</taxon>
        <taxon>Sar</taxon>
        <taxon>Alveolata</taxon>
        <taxon>Ciliophora</taxon>
        <taxon>Intramacronucleata</taxon>
        <taxon>Spirotrichea</taxon>
        <taxon>Hypotrichia</taxon>
        <taxon>Euplotida</taxon>
        <taxon>Euplotidae</taxon>
        <taxon>Moneuplotes</taxon>
    </lineage>
</organism>
<keyword evidence="2" id="KW-1185">Reference proteome</keyword>
<name>A0AAD2CZK6_EUPCR</name>